<dbReference type="RefSeq" id="WP_008617545.1">
    <property type="nucleotide sequence ID" value="NZ_JH376582.1"/>
</dbReference>
<name>G5SMH7_9BACT</name>
<dbReference type="OrthoDB" id="1099691at2"/>
<protein>
    <submittedName>
        <fullName evidence="1">Uncharacterized protein</fullName>
    </submittedName>
</protein>
<organism evidence="1 2">
    <name type="scientific">Paraprevotella clara YIT 11840</name>
    <dbReference type="NCBI Taxonomy" id="762968"/>
    <lineage>
        <taxon>Bacteria</taxon>
        <taxon>Pseudomonadati</taxon>
        <taxon>Bacteroidota</taxon>
        <taxon>Bacteroidia</taxon>
        <taxon>Bacteroidales</taxon>
        <taxon>Prevotellaceae</taxon>
        <taxon>Paraprevotella</taxon>
    </lineage>
</organism>
<evidence type="ECO:0000313" key="1">
    <source>
        <dbReference type="EMBL" id="EHH01529.1"/>
    </source>
</evidence>
<dbReference type="PATRIC" id="fig|762968.3.peg.491"/>
<proteinExistence type="predicted"/>
<gene>
    <name evidence="1" type="ORF">HMPREF9441_00552</name>
</gene>
<sequence>MGMWSILEEGRDDYGRGFGMRGGSELEEAYREGCRHGYEKAMREMHGGMGFRGEGGYNGGGSYSDMGERRMPGYFPEYPRMDEMGERRRRRANGEFY</sequence>
<dbReference type="STRING" id="762968.HMPREF9441_00552"/>
<keyword evidence="2" id="KW-1185">Reference proteome</keyword>
<comment type="caution">
    <text evidence="1">The sequence shown here is derived from an EMBL/GenBank/DDBJ whole genome shotgun (WGS) entry which is preliminary data.</text>
</comment>
<evidence type="ECO:0000313" key="2">
    <source>
        <dbReference type="Proteomes" id="UP000003598"/>
    </source>
</evidence>
<accession>G5SMH7</accession>
<reference evidence="1 2" key="1">
    <citation type="submission" date="2011-03" db="EMBL/GenBank/DDBJ databases">
        <authorList>
            <person name="Weinstock G."/>
            <person name="Sodergren E."/>
            <person name="Clifton S."/>
            <person name="Fulton L."/>
            <person name="Fulton B."/>
            <person name="Courtney L."/>
            <person name="Fronick C."/>
            <person name="Harrison M."/>
            <person name="Strong C."/>
            <person name="Farmer C."/>
            <person name="Delahaunty K."/>
            <person name="Markovic C."/>
            <person name="Hall O."/>
            <person name="Minx P."/>
            <person name="Tomlinson C."/>
            <person name="Mitreva M."/>
            <person name="Hou S."/>
            <person name="Chen J."/>
            <person name="Wollam A."/>
            <person name="Pepin K.H."/>
            <person name="Johnson M."/>
            <person name="Bhonagiri V."/>
            <person name="Zhang X."/>
            <person name="Suruliraj S."/>
            <person name="Warren W."/>
            <person name="Chinwalla A."/>
            <person name="Mardis E.R."/>
            <person name="Wilson R.K."/>
        </authorList>
    </citation>
    <scope>NUCLEOTIDE SEQUENCE [LARGE SCALE GENOMIC DNA]</scope>
    <source>
        <strain evidence="1 2">YIT 11840</strain>
    </source>
</reference>
<dbReference type="AlphaFoldDB" id="G5SMH7"/>
<dbReference type="GeneID" id="93556288"/>
<dbReference type="EMBL" id="AFFY01000006">
    <property type="protein sequence ID" value="EHH01529.1"/>
    <property type="molecule type" value="Genomic_DNA"/>
</dbReference>
<dbReference type="Proteomes" id="UP000003598">
    <property type="component" value="Unassembled WGS sequence"/>
</dbReference>
<dbReference type="HOGENOM" id="CLU_2393671_0_0_10"/>